<keyword evidence="7" id="KW-0804">Transcription</keyword>
<evidence type="ECO:0000256" key="9">
    <source>
        <dbReference type="PROSITE-ProRule" id="PRU00134"/>
    </source>
</evidence>
<evidence type="ECO:0000256" key="1">
    <source>
        <dbReference type="ARBA" id="ARBA00022553"/>
    </source>
</evidence>
<dbReference type="PROSITE" id="PS50865">
    <property type="entry name" value="ZF_MYND_2"/>
    <property type="match status" value="1"/>
</dbReference>
<dbReference type="EMBL" id="GHBP01000878">
    <property type="protein sequence ID" value="NDJ92503.1"/>
    <property type="molecule type" value="Transcribed_RNA"/>
</dbReference>
<name>A0A6G3MEU5_HENSL</name>
<dbReference type="InterPro" id="IPR002893">
    <property type="entry name" value="Znf_MYND"/>
</dbReference>
<dbReference type="GO" id="GO:0000981">
    <property type="term" value="F:DNA-binding transcription factor activity, RNA polymerase II-specific"/>
    <property type="evidence" value="ECO:0007669"/>
    <property type="project" value="TreeGrafter"/>
</dbReference>
<dbReference type="InterPro" id="IPR024119">
    <property type="entry name" value="TF_DEAF-1"/>
</dbReference>
<evidence type="ECO:0000259" key="10">
    <source>
        <dbReference type="PROSITE" id="PS50864"/>
    </source>
</evidence>
<evidence type="ECO:0000259" key="11">
    <source>
        <dbReference type="PROSITE" id="PS50865"/>
    </source>
</evidence>
<dbReference type="Gene3D" id="6.10.140.2220">
    <property type="match status" value="1"/>
</dbReference>
<keyword evidence="2" id="KW-0479">Metal-binding</keyword>
<dbReference type="GO" id="GO:0003677">
    <property type="term" value="F:DNA binding"/>
    <property type="evidence" value="ECO:0007669"/>
    <property type="project" value="UniProtKB-KW"/>
</dbReference>
<evidence type="ECO:0000256" key="8">
    <source>
        <dbReference type="ARBA" id="ARBA00023242"/>
    </source>
</evidence>
<evidence type="ECO:0000256" key="2">
    <source>
        <dbReference type="ARBA" id="ARBA00022723"/>
    </source>
</evidence>
<dbReference type="InterPro" id="IPR013289">
    <property type="entry name" value="CBFA2T1/2/3"/>
</dbReference>
<keyword evidence="4" id="KW-0862">Zinc</keyword>
<dbReference type="GO" id="GO:0005634">
    <property type="term" value="C:nucleus"/>
    <property type="evidence" value="ECO:0007669"/>
    <property type="project" value="TreeGrafter"/>
</dbReference>
<evidence type="ECO:0000313" key="12">
    <source>
        <dbReference type="EMBL" id="NDJ92503.1"/>
    </source>
</evidence>
<sequence>MSNQYPNKNNDDAVSVMAANIVNACLNSDTSHGLKNDLDAAYGNVSLGRLPQYRTDSGVTQQVMAIETHGWNDPDSLQQADLSSVYPTPDSMMKQYSNSVSAFNRSLSMGGRLTDRERLQLHNELSWKEASEQDVIVVRCRDMTAELHKNRLGSGSKGKCIKMGDSWFTPSEFESIAGRGSSKDWKRSIRFGGHTLQKLIEEGILAPHAIACTCAICCGESHLGSGPVRLFTPYKRKRKDMNGSVVSPTGSSAFAQIEEIVNAMYGASQQLKMMLDQLRSHYESIRESAINQVRVQAELEKREALNQQRNEIISVLRRVLTVDQDVVLQQIMSQLQVEPNHVKVFSVFNFKSCSNCGRDAFLECTACRRACYCSTYCQQRDWPLHQHQCALAQNAESMVASSNIQVQVDDGTDHVQTSTDGNVNTN</sequence>
<proteinExistence type="predicted"/>
<dbReference type="GO" id="GO:0003714">
    <property type="term" value="F:transcription corepressor activity"/>
    <property type="evidence" value="ECO:0007669"/>
    <property type="project" value="InterPro"/>
</dbReference>
<feature type="domain" description="MYND-type" evidence="11">
    <location>
        <begin position="353"/>
        <end position="389"/>
    </location>
</feature>
<dbReference type="InterPro" id="IPR000770">
    <property type="entry name" value="SAND_dom"/>
</dbReference>
<reference evidence="12" key="1">
    <citation type="submission" date="2018-11" db="EMBL/GenBank/DDBJ databases">
        <title>Henneguya salminicola genome and transcriptome.</title>
        <authorList>
            <person name="Yahalomi D."/>
            <person name="Atkinson S.D."/>
            <person name="Neuhof M."/>
            <person name="Chang E.S."/>
            <person name="Philippe H."/>
            <person name="Cartwright P."/>
            <person name="Bartholomew J.L."/>
            <person name="Huchon D."/>
        </authorList>
    </citation>
    <scope>NUCLEOTIDE SEQUENCE</scope>
    <source>
        <strain evidence="12">Hz1</strain>
        <tissue evidence="12">Whole</tissue>
    </source>
</reference>
<evidence type="ECO:0000256" key="3">
    <source>
        <dbReference type="ARBA" id="ARBA00022771"/>
    </source>
</evidence>
<organism evidence="12">
    <name type="scientific">Henneguya salminicola</name>
    <name type="common">Myxosporean</name>
    <dbReference type="NCBI Taxonomy" id="69463"/>
    <lineage>
        <taxon>Eukaryota</taxon>
        <taxon>Metazoa</taxon>
        <taxon>Cnidaria</taxon>
        <taxon>Myxozoa</taxon>
        <taxon>Myxosporea</taxon>
        <taxon>Bivalvulida</taxon>
        <taxon>Platysporina</taxon>
        <taxon>Myxobolidae</taxon>
        <taxon>Henneguya</taxon>
    </lineage>
</organism>
<dbReference type="AlphaFoldDB" id="A0A6G3MEU5"/>
<evidence type="ECO:0000256" key="5">
    <source>
        <dbReference type="ARBA" id="ARBA00023015"/>
    </source>
</evidence>
<dbReference type="Gene3D" id="3.10.390.10">
    <property type="entry name" value="SAND domain-like"/>
    <property type="match status" value="1"/>
</dbReference>
<protein>
    <submittedName>
        <fullName evidence="12">Deformed epidermal autoregulatory factor 1 (Trinotate prediction)</fullName>
    </submittedName>
</protein>
<dbReference type="PANTHER" id="PTHR10237:SF1">
    <property type="entry name" value="DEFORMED EPIDERMAL AUTOREGULATORY FACTOR 1 HOMOLOG"/>
    <property type="match status" value="1"/>
</dbReference>
<dbReference type="PROSITE" id="PS01360">
    <property type="entry name" value="ZF_MYND_1"/>
    <property type="match status" value="1"/>
</dbReference>
<evidence type="ECO:0000256" key="4">
    <source>
        <dbReference type="ARBA" id="ARBA00022833"/>
    </source>
</evidence>
<evidence type="ECO:0000256" key="6">
    <source>
        <dbReference type="ARBA" id="ARBA00023125"/>
    </source>
</evidence>
<dbReference type="Pfam" id="PF01753">
    <property type="entry name" value="zf-MYND"/>
    <property type="match status" value="1"/>
</dbReference>
<keyword evidence="8" id="KW-0539">Nucleus</keyword>
<keyword evidence="3 9" id="KW-0863">Zinc-finger</keyword>
<evidence type="ECO:0000256" key="7">
    <source>
        <dbReference type="ARBA" id="ARBA00023163"/>
    </source>
</evidence>
<dbReference type="InterPro" id="IPR010919">
    <property type="entry name" value="SAND-like_dom_sf"/>
</dbReference>
<dbReference type="PROSITE" id="PS50864">
    <property type="entry name" value="SAND"/>
    <property type="match status" value="1"/>
</dbReference>
<keyword evidence="5" id="KW-0805">Transcription regulation</keyword>
<accession>A0A6G3MEU5</accession>
<dbReference type="SUPFAM" id="SSF63763">
    <property type="entry name" value="SAND domain-like"/>
    <property type="match status" value="1"/>
</dbReference>
<dbReference type="PRINTS" id="PR01875">
    <property type="entry name" value="ETOFAMILY"/>
</dbReference>
<feature type="domain" description="SAND" evidence="10">
    <location>
        <begin position="116"/>
        <end position="206"/>
    </location>
</feature>
<dbReference type="FunFam" id="3.10.390.10:FF:000004">
    <property type="entry name" value="Deformed epidermal autoregulatory factor 1"/>
    <property type="match status" value="1"/>
</dbReference>
<dbReference type="GO" id="GO:0008270">
    <property type="term" value="F:zinc ion binding"/>
    <property type="evidence" value="ECO:0007669"/>
    <property type="project" value="UniProtKB-KW"/>
</dbReference>
<dbReference type="PANTHER" id="PTHR10237">
    <property type="entry name" value="DEFORMED EPIDERMAL AUTOREGULATORY FACTOR 1 HOMOLOG SUPPRESSIN"/>
    <property type="match status" value="1"/>
</dbReference>
<keyword evidence="6" id="KW-0238">DNA-binding</keyword>
<dbReference type="SUPFAM" id="SSF144232">
    <property type="entry name" value="HIT/MYND zinc finger-like"/>
    <property type="match status" value="1"/>
</dbReference>
<dbReference type="SMART" id="SM00258">
    <property type="entry name" value="SAND"/>
    <property type="match status" value="1"/>
</dbReference>
<dbReference type="Pfam" id="PF01342">
    <property type="entry name" value="SAND"/>
    <property type="match status" value="1"/>
</dbReference>
<keyword evidence="1" id="KW-0597">Phosphoprotein</keyword>